<feature type="region of interest" description="Disordered" evidence="8">
    <location>
        <begin position="1196"/>
        <end position="1219"/>
    </location>
</feature>
<dbReference type="Gene3D" id="3.30.70.3290">
    <property type="match status" value="3"/>
</dbReference>
<dbReference type="Proteomes" id="UP001596380">
    <property type="component" value="Unassembled WGS sequence"/>
</dbReference>
<dbReference type="InterPro" id="IPR016039">
    <property type="entry name" value="Thiolase-like"/>
</dbReference>
<protein>
    <submittedName>
        <fullName evidence="11">Type I polyketide synthase</fullName>
    </submittedName>
</protein>
<keyword evidence="5" id="KW-0045">Antibiotic biosynthesis</keyword>
<evidence type="ECO:0000256" key="5">
    <source>
        <dbReference type="ARBA" id="ARBA00023194"/>
    </source>
</evidence>
<evidence type="ECO:0000256" key="7">
    <source>
        <dbReference type="ARBA" id="ARBA00023315"/>
    </source>
</evidence>
<gene>
    <name evidence="11" type="ORF">ACFQKB_17840</name>
</gene>
<dbReference type="InterPro" id="IPR014043">
    <property type="entry name" value="Acyl_transferase_dom"/>
</dbReference>
<dbReference type="InterPro" id="IPR015083">
    <property type="entry name" value="NorB/c/GfsB-D-like_docking"/>
</dbReference>
<keyword evidence="7" id="KW-0012">Acyltransferase</keyword>
<dbReference type="InterPro" id="IPR020806">
    <property type="entry name" value="PKS_PP-bd"/>
</dbReference>
<dbReference type="SUPFAM" id="SSF55048">
    <property type="entry name" value="Probable ACP-binding domain of malonyl-CoA ACP transacylase"/>
    <property type="match status" value="3"/>
</dbReference>
<evidence type="ECO:0000256" key="4">
    <source>
        <dbReference type="ARBA" id="ARBA00022679"/>
    </source>
</evidence>
<dbReference type="Pfam" id="PF08659">
    <property type="entry name" value="KR"/>
    <property type="match status" value="3"/>
</dbReference>
<dbReference type="InterPro" id="IPR014031">
    <property type="entry name" value="Ketoacyl_synth_C"/>
</dbReference>
<dbReference type="Gene3D" id="3.40.50.720">
    <property type="entry name" value="NAD(P)-binding Rossmann-like Domain"/>
    <property type="match status" value="3"/>
</dbReference>
<keyword evidence="12" id="KW-1185">Reference proteome</keyword>
<evidence type="ECO:0000256" key="1">
    <source>
        <dbReference type="ARBA" id="ARBA00001957"/>
    </source>
</evidence>
<evidence type="ECO:0000313" key="12">
    <source>
        <dbReference type="Proteomes" id="UP001596380"/>
    </source>
</evidence>
<comment type="caution">
    <text evidence="11">The sequence shown here is derived from an EMBL/GenBank/DDBJ whole genome shotgun (WGS) entry which is preliminary data.</text>
</comment>
<dbReference type="InterPro" id="IPR050091">
    <property type="entry name" value="PKS_NRPS_Biosynth_Enz"/>
</dbReference>
<dbReference type="SUPFAM" id="SSF51735">
    <property type="entry name" value="NAD(P)-binding Rossmann-fold domains"/>
    <property type="match status" value="6"/>
</dbReference>
<proteinExistence type="predicted"/>
<dbReference type="InterPro" id="IPR032821">
    <property type="entry name" value="PKS_assoc"/>
</dbReference>
<evidence type="ECO:0000256" key="6">
    <source>
        <dbReference type="ARBA" id="ARBA00023268"/>
    </source>
</evidence>
<dbReference type="Gene3D" id="3.40.47.10">
    <property type="match status" value="3"/>
</dbReference>
<dbReference type="EMBL" id="JBHSXS010000009">
    <property type="protein sequence ID" value="MFC6881625.1"/>
    <property type="molecule type" value="Genomic_DNA"/>
</dbReference>
<dbReference type="InterPro" id="IPR016036">
    <property type="entry name" value="Malonyl_transacylase_ACP-bd"/>
</dbReference>
<dbReference type="SUPFAM" id="SSF47336">
    <property type="entry name" value="ACP-like"/>
    <property type="match status" value="3"/>
</dbReference>
<dbReference type="SUPFAM" id="SSF52151">
    <property type="entry name" value="FabD/lysophospholipase-like"/>
    <property type="match status" value="3"/>
</dbReference>
<dbReference type="Pfam" id="PF16197">
    <property type="entry name" value="KAsynt_C_assoc"/>
    <property type="match status" value="3"/>
</dbReference>
<comment type="cofactor">
    <cofactor evidence="1">
        <name>pantetheine 4'-phosphate</name>
        <dbReference type="ChEBI" id="CHEBI:47942"/>
    </cofactor>
</comment>
<dbReference type="SMART" id="SM00823">
    <property type="entry name" value="PKS_PP"/>
    <property type="match status" value="3"/>
</dbReference>
<feature type="domain" description="Ketosynthase family 3 (KS3)" evidence="10">
    <location>
        <begin position="1587"/>
        <end position="2012"/>
    </location>
</feature>
<keyword evidence="2" id="KW-0596">Phosphopantetheine</keyword>
<dbReference type="InterPro" id="IPR020841">
    <property type="entry name" value="PKS_Beta-ketoAc_synthase_dom"/>
</dbReference>
<dbReference type="Pfam" id="PF08990">
    <property type="entry name" value="Docking"/>
    <property type="match status" value="1"/>
</dbReference>
<feature type="compositionally biased region" description="Basic and acidic residues" evidence="8">
    <location>
        <begin position="3033"/>
        <end position="3043"/>
    </location>
</feature>
<dbReference type="Pfam" id="PF00109">
    <property type="entry name" value="ketoacyl-synt"/>
    <property type="match status" value="3"/>
</dbReference>
<feature type="region of interest" description="Disordered" evidence="8">
    <location>
        <begin position="3010"/>
        <end position="3047"/>
    </location>
</feature>
<dbReference type="PROSITE" id="PS00606">
    <property type="entry name" value="KS3_1"/>
    <property type="match status" value="2"/>
</dbReference>
<dbReference type="SMART" id="SM01294">
    <property type="entry name" value="PKS_PP_betabranch"/>
    <property type="match status" value="3"/>
</dbReference>
<dbReference type="CDD" id="cd08952">
    <property type="entry name" value="KR_1_SDR_x"/>
    <property type="match status" value="3"/>
</dbReference>
<keyword evidence="4" id="KW-0808">Transferase</keyword>
<dbReference type="InterPro" id="IPR036736">
    <property type="entry name" value="ACP-like_sf"/>
</dbReference>
<feature type="domain" description="Carrier" evidence="9">
    <location>
        <begin position="4611"/>
        <end position="4689"/>
    </location>
</feature>
<dbReference type="Pfam" id="PF00550">
    <property type="entry name" value="PP-binding"/>
    <property type="match status" value="3"/>
</dbReference>
<accession>A0ABW2CL25</accession>
<evidence type="ECO:0000259" key="9">
    <source>
        <dbReference type="PROSITE" id="PS50075"/>
    </source>
</evidence>
<dbReference type="Gene3D" id="1.10.1200.10">
    <property type="entry name" value="ACP-like"/>
    <property type="match status" value="3"/>
</dbReference>
<dbReference type="Gene3D" id="6.10.140.1830">
    <property type="match status" value="3"/>
</dbReference>
<keyword evidence="6" id="KW-0511">Multifunctional enzyme</keyword>
<dbReference type="InterPro" id="IPR018201">
    <property type="entry name" value="Ketoacyl_synth_AS"/>
</dbReference>
<sequence>MASNEEKLLDYLKRVTTDLRQAQRRLKDVESVGHEPIAIVGMACRFPGGVRSPGELWDLVAEGRDAVGGFPADRNWDLDGLFDPDPEHPGTSYVREGGFIDDVAGFDASFFGIGPREALAMAPQQRLALETSWEAVEHAGIDPESLRSSPTSTFIGCDRLDYYSDPSQVPEGSAGYFTIGNTASVVSGRVAYALGLEGAAVTVDTACSSSLVTLHLAARALRQRECDMALAGGVFVMSSSAPLVGFSQLRALAPDGRSKSFAAGADGMTMAEGAGMVLLERLSDARRAGHRVLAVIRGSAMNQDGASNGLTAPNGPSQQRVIADALADARLSPADVDALEAHGTGTALGDPIEAQALLATYGQGRPDDRPLWLGSIKSNIGHTQMAAGVAGVIKMVMALRNGRLPASLHIDEPSPHVDWDAGAVRLLTDPVEWRNGDRPRRAGVSSFGISGTNAHVILEEAPEPDDTAPAAPAPAPDAEVAGGVVPWALSARNAPALRDQAAALVTHLEERDDFSPVEVGWSLATTRSTFEHRAVVIGQDRDQLMDGLKALASGAQHPNLVNPGVAAAHSENGPVMVFPGQGSQWPGMGAELLDSSPVFAARMAECERALAPYVDWSLTDVLRGADGAADLERVDVVQPVLWAVMVSLAAVWAEHGVTPAAVVGHSQGEIGAACVAGALGLEDGAKIVALRSRALRRLAGTGAMASLETGPEEAEGLLDGGVTIAAVNGPTSVVVSGPPGEVAGVVDRVKARGLRARLIDVDYASHGPHVGEVADELREALAGIEPAASSVAFYSTVTAARIDTSGLDADYWVANLCRPVRFADAVHALLDDGHGTFVEASPHPILTLALEQIAEDAGAAAGIVPTLRRDHGDHAQLTRALAHAHTLAAPVDWTRCFPASPPPATTDLPTYPFQRERFWLAPAARSGVGGDGHDPAESELWHAIEELDVDALSATLRLEDGSPAVDDLRPALPILAQWRRRHRERTVLDSWRYKITWKHLREERAPELSGTWLVITPADEDGGSPAVHTAVQAIRGHGGDVRLLPVDTAGATRERFVRDLAEASAETPPAGVLSLLALDASPHPDEPAVPAGLAATIALIQAHGDGGAGAPLWCLTQGAVAVSPTDPLPSPRQAQVWGLGRVAALEYPSRWGGLIDLPAAPDRNTAARLAGLLASGGPEDQVAVRTTASFARRMDRAPARDGGDAPWRPTGTTLVTGGTGGLGTHLARWLARNGAPHLVLTSRRGPDAPGAAELAEELEALGTRVTLAACDASDRSALEGVIDAVPAEHPLTAVFHAAGMSDLTPITDLDLARAGEVLRSKSQAAEHLHDLTRHLDLTAFVLFSSGAAAWGSGQQGAYAAANVYLDALAEHRRRLGLPSTSLAWGPWGEAGMSADENVIAFFARRGLTPMDPGLAVKTLHEAITQGETSLTVADIHWRKFPAALTTQRPSPFLSDLAETDPDDADRRDASPGASPLRQELAGSAPKQQLDLLLRHVRTHAASILGHTSIDAVPAGQPLQELGFDSLTAVELSKQLSTSTGLSLPRTLVFDQPTPNALAKYLHNELADDQPAAASRGSARTATAAASDEPIAIVAMACRYPGGVRNPQQLWDLVASGGDAIAGMPTNRYWDLNNLYHPDPEHPGTSYVREGAFLYDAPEFDAGFFGISPREALAMDPQQRLLLETAWETFENAGLTQEALSGSNVGVFTGGTFQGYSATGNPAQESEGYALAGTTASVISGRVSYAFGLEGPAVTVDTACSSSLVAIHLASRALAQGECSLALAGGVAIMATPATFVGFSRQRGLAPNGRAKPFAAAADGTNWGEGAGLLLLERLSDAERNGHHVLATIRGSAVNQDGTSNGLTAPNGPSQQRVIRQALANARLEPADIDAVEAHGTGTTLGDPIEAQALLATYGQDRPADRPLWLGSVKSNIGHTQMAAGVAGVIKMVMAMRNDLLPESLHIDEPSPHVDWDAGAVRLLAEPVEWPEGERPRRAGVSAFGISGTNAHVILEEAPEPSVPDTASEAPDAADAEPDASGGPVPWVVSARSATALRDQAAALSAHLAGGDDSPGDVGWALATRRSTFEHRAVVLGRDRDELLAGLDALATAGQHPGLVAPGTPAAASEPGPVLVFPGQGSQWPGMGAKLLDTSPVFAARIAECEQALAPHIDWSLTDVLRGTEGAADLNRVDVVQPVLWATMVSLAAVWADHGVTPAAVIGHSQGEIAAACIAGALTLTDAATITALRSKALRNLAGHGAMASLGTGRDGAERLLEERGGDVVVAAFNGPSSTVVSGPPEAVADVVAAAKAAGLRARMIDVDYASHGPQIDRITGELHEVLAGIRPFDAEIPFYSTVHAGRIDTTGLDAAYWVTNLREQVRFADTVEALLNDGHRVFIEASAHPVLTVGLEEIFEEAGADAYAVPTLHRDRGDRAQVARSVAEAFTAGVQVDWTALFGRTARRRAVDLPTYAFQRRPYWLAPAVPSGGGGPGHDQAETELWNAIEELDVDALGAALHLDGDGPALDDLRPALPILSEWRRRHREQSTLDSWRYQIGWTHLPEIAAPVLSGTWLVLVPADGGAGAAERSAIDTAVQAIRSHGATASVLPVDCAAVERDQLVQHLTEAETPPSGILSLLALDETPHPSHPAVPAGLAATTALVQALDASGIAVRLWCVTQGAVAVSPSDPLLNPVQAETWGLGRVAALEYPARWGGLIDLPTTPDQHTPARLAALLTPGQPEDQVAVRATATLARRMRRAPAPSGNGRAPWTPSGTTLITGGTGGLGAHLARWLAHNGAPHLLLTSRRGPDAPGARELADELRALGTAVTLTACDVSDRSALKGVIDGVPDDQPLNAVFHAAGIPELHPFAELDIPHISDVLLPKAQAAAHLHELTRHLDLTAFVLFSSGAAAWGSGQQASYAAANTYLDALAEHRRTLGLPATSIAWGPWGEAGMAADENVIAFFARRGLAIMDPDLAVKSLHQAVSHGDTTLTVADIHWETFTATFTTQRPSRLVADLTPSRSDTGDGTGGGAGAEEGRTDDHPLRGELAGSTPKQQLELLVRHVQEHAATILGHSGADAVSAGQPLQELGFDSLTAVELSKRLGSATGLSLPRTLVFDHPTPNAIAKYLRAELTGQQADAVRSPASITSAATDEPIAIVAMACRFPGGVRNPQQLWDLVASGGDAIAEMPTNRSWDLDNLYHPDPEHPGTSYVREGAFLYDAPEFDAGFFGISPREALAMDPQQRLLLETAWETFENAGLTQEALSGSNVGVFTGGTFQGYSATGTPAKEIEGYILVGNTASVMSGRVSYTFGLEGPAVTVDTACSSSLVAIHLASQALAQGECDLALAGGVTVMATPATFIGFSRQRGLAPNGRCKPFAAAADGTGWGEGAGLLLLERLSDAERNGHHILATIRGSAVNQDGTSNGLTAPNGPSQQRVIRQALANARLEPADVDAVEAHGTGTTLGDPIEAQALLATYGRNRPEDRPLWLGSIKSNIGHTQMAAGVAGVIKMVMAMRNGLLPESLHIDEPSPHVDWEAGAVRLLSEPVEWVWGGRPRRAGVSSFGISGTNAHLIVEQAPEPDPEVVPEAESESEARVGSGGVVPWVVSARSVAGLRDQAAALSAHLSGRDVSPVQVGWSLATRRSVFEHRAVITGHHSEEFLQGLDALAAGDDHPCLTASPSAGATGGEVVWMFSGQGSQRPGMGAGLYERFPVFATTFDQICDLLDPHLPHPLRDVVFNPDPDQPDLLDHTLYTQTALFALQVSLARLLNQHGHTPHTLIGHSIGEIAAAHIAGILDLPDACRLLTARATLMDQIPIDGTMTAIQATYDELTDHLQTVDPDGRRIAIAALNTPDSTVVSGDPDLVAQVADVWAGKGRKTRRLKVSHAFHSPHMDPVLEPFAEVVRGLTHRPATIPLITNLTGGPVEDLGPDYWIQQVRQPVRFQPAIEYLARSATPPAAYLELGPDPVLAAAARHTLASVGGDGRPEPVVAATLNHRHSDVHALTDALAQLHTHVAPIDWSPYFPSRRAGSAPDLPNYAFQRRSYWLVNEPEKAAATENALDSEFWDAVEREDVESLARTLGSPAEQETSLGEVLPILSGWRRRHREQGVLDSYRYQVAWTHLPEESAPVLSGTWLVLVPANDAEGPAADLAVQALRAHGAVPNVLRVEATTAGREEFARQLADADADAPLEGVLSLLALDETPHPSHPAVPAGLAATTALVQALDDSGVPARLWCLTQGAVSVSPSDPLLNPLQAETWGLGRVAALEYPARWGGLIDLPTTPDQHTPARLAALLAPGQPEDQAAIRATAVLARRMRRAPDRTNGDAPWRPSGTTLITGGTGGLGAHLARWLAHNGAPHLLLTSRRGPDAPGARELAEELQTLGTAVTLTACDVSDRSALKNVIDGVPGDQPLNAVFHVAGIPELTAFADLDVPHIGEVLRSKALAADHLHELTRDLDLTAFVLFSSGAAAWGSGQQASYAAANAYLDALAEHRHTLGLPATSIAWGPWAQAGMAAVDDVITYIGRRGLTPLDPDLALKALHRALTRGETTLTVADIEWEAFTTTFTTQRPSPLIADLAPARPDAAADVEEAAEGGGHPLREQLAGGTPEEQRHILLRHVQARVAAVLGHPDPDAIPAAQPFQELGFDSLSAVELRNRLAATTGLPLPPTLIFDHPSCGALADLLRVQLLDVDVVDEGRVLSGLDQWDSSCDPAAVDGAARRRVTQRLESLLAKWNATGDEDGRSAPDHELETATAEDIFDLIADEFGKS</sequence>
<dbReference type="SMART" id="SM00825">
    <property type="entry name" value="PKS_KS"/>
    <property type="match status" value="3"/>
</dbReference>
<feature type="domain" description="Carrier" evidence="9">
    <location>
        <begin position="1490"/>
        <end position="1565"/>
    </location>
</feature>
<dbReference type="InterPro" id="IPR057326">
    <property type="entry name" value="KR_dom"/>
</dbReference>
<dbReference type="Pfam" id="PF02801">
    <property type="entry name" value="Ketoacyl-synt_C"/>
    <property type="match status" value="3"/>
</dbReference>
<dbReference type="InterPro" id="IPR009081">
    <property type="entry name" value="PP-bd_ACP"/>
</dbReference>
<feature type="domain" description="Ketosynthase family 3 (KS3)" evidence="10">
    <location>
        <begin position="3151"/>
        <end position="3576"/>
    </location>
</feature>
<dbReference type="CDD" id="cd00833">
    <property type="entry name" value="PKS"/>
    <property type="match status" value="3"/>
</dbReference>
<dbReference type="Pfam" id="PF18369">
    <property type="entry name" value="PKS_DE"/>
    <property type="match status" value="3"/>
</dbReference>
<evidence type="ECO:0000256" key="8">
    <source>
        <dbReference type="SAM" id="MobiDB-lite"/>
    </source>
</evidence>
<dbReference type="InterPro" id="IPR006162">
    <property type="entry name" value="Ppantetheine_attach_site"/>
</dbReference>
<dbReference type="SMART" id="SM00827">
    <property type="entry name" value="PKS_AT"/>
    <property type="match status" value="3"/>
</dbReference>
<dbReference type="InterPro" id="IPR036291">
    <property type="entry name" value="NAD(P)-bd_dom_sf"/>
</dbReference>
<dbReference type="PROSITE" id="PS52004">
    <property type="entry name" value="KS3_2"/>
    <property type="match status" value="3"/>
</dbReference>
<dbReference type="PROSITE" id="PS50075">
    <property type="entry name" value="CARRIER"/>
    <property type="match status" value="3"/>
</dbReference>
<evidence type="ECO:0000256" key="2">
    <source>
        <dbReference type="ARBA" id="ARBA00022450"/>
    </source>
</evidence>
<dbReference type="InterPro" id="IPR001227">
    <property type="entry name" value="Ac_transferase_dom_sf"/>
</dbReference>
<name>A0ABW2CL25_9ACTN</name>
<dbReference type="InterPro" id="IPR014030">
    <property type="entry name" value="Ketoacyl_synth_N"/>
</dbReference>
<dbReference type="PANTHER" id="PTHR43775">
    <property type="entry name" value="FATTY ACID SYNTHASE"/>
    <property type="match status" value="1"/>
</dbReference>
<dbReference type="RefSeq" id="WP_160826926.1">
    <property type="nucleotide sequence ID" value="NZ_JBHSXS010000009.1"/>
</dbReference>
<feature type="domain" description="Carrier" evidence="9">
    <location>
        <begin position="3056"/>
        <end position="3131"/>
    </location>
</feature>
<evidence type="ECO:0000313" key="11">
    <source>
        <dbReference type="EMBL" id="MFC6881625.1"/>
    </source>
</evidence>
<organism evidence="11 12">
    <name type="scientific">Actinomadura yumaensis</name>
    <dbReference type="NCBI Taxonomy" id="111807"/>
    <lineage>
        <taxon>Bacteria</taxon>
        <taxon>Bacillati</taxon>
        <taxon>Actinomycetota</taxon>
        <taxon>Actinomycetes</taxon>
        <taxon>Streptosporangiales</taxon>
        <taxon>Thermomonosporaceae</taxon>
        <taxon>Actinomadura</taxon>
    </lineage>
</organism>
<dbReference type="SMART" id="SM00822">
    <property type="entry name" value="PKS_KR"/>
    <property type="match status" value="3"/>
</dbReference>
<evidence type="ECO:0000256" key="3">
    <source>
        <dbReference type="ARBA" id="ARBA00022553"/>
    </source>
</evidence>
<dbReference type="Gene3D" id="3.40.366.10">
    <property type="entry name" value="Malonyl-Coenzyme A Acyl Carrier Protein, domain 2"/>
    <property type="match status" value="3"/>
</dbReference>
<evidence type="ECO:0000259" key="10">
    <source>
        <dbReference type="PROSITE" id="PS52004"/>
    </source>
</evidence>
<dbReference type="SUPFAM" id="SSF53901">
    <property type="entry name" value="Thiolase-like"/>
    <property type="match status" value="3"/>
</dbReference>
<feature type="region of interest" description="Disordered" evidence="8">
    <location>
        <begin position="2014"/>
        <end position="2040"/>
    </location>
</feature>
<dbReference type="InterPro" id="IPR013968">
    <property type="entry name" value="PKS_KR"/>
</dbReference>
<keyword evidence="3" id="KW-0597">Phosphoprotein</keyword>
<dbReference type="InterPro" id="IPR041618">
    <property type="entry name" value="PKS_DE"/>
</dbReference>
<dbReference type="InterPro" id="IPR016035">
    <property type="entry name" value="Acyl_Trfase/lysoPLipase"/>
</dbReference>
<dbReference type="PROSITE" id="PS00012">
    <property type="entry name" value="PHOSPHOPANTETHEINE"/>
    <property type="match status" value="3"/>
</dbReference>
<dbReference type="Pfam" id="PF00698">
    <property type="entry name" value="Acyl_transf_1"/>
    <property type="match status" value="3"/>
</dbReference>
<reference evidence="12" key="1">
    <citation type="journal article" date="2019" name="Int. J. Syst. Evol. Microbiol.">
        <title>The Global Catalogue of Microorganisms (GCM) 10K type strain sequencing project: providing services to taxonomists for standard genome sequencing and annotation.</title>
        <authorList>
            <consortium name="The Broad Institute Genomics Platform"/>
            <consortium name="The Broad Institute Genome Sequencing Center for Infectious Disease"/>
            <person name="Wu L."/>
            <person name="Ma J."/>
        </authorList>
    </citation>
    <scope>NUCLEOTIDE SEQUENCE [LARGE SCALE GENOMIC DNA]</scope>
    <source>
        <strain evidence="12">JCM 3369</strain>
    </source>
</reference>
<dbReference type="NCBIfam" id="NF045894">
    <property type="entry name" value="PKS_plus_SDR"/>
    <property type="match status" value="3"/>
</dbReference>
<feature type="region of interest" description="Disordered" evidence="8">
    <location>
        <begin position="1450"/>
        <end position="1481"/>
    </location>
</feature>
<dbReference type="PANTHER" id="PTHR43775:SF51">
    <property type="entry name" value="INACTIVE PHENOLPHTHIOCEROL SYNTHESIS POLYKETIDE SYNTHASE TYPE I PKS1-RELATED"/>
    <property type="match status" value="1"/>
</dbReference>
<feature type="domain" description="Ketosynthase family 3 (KS3)" evidence="10">
    <location>
        <begin position="34"/>
        <end position="460"/>
    </location>
</feature>